<dbReference type="Pfam" id="PF07715">
    <property type="entry name" value="Plug"/>
    <property type="match status" value="1"/>
</dbReference>
<evidence type="ECO:0000256" key="2">
    <source>
        <dbReference type="ARBA" id="ARBA00022448"/>
    </source>
</evidence>
<dbReference type="InterPro" id="IPR039426">
    <property type="entry name" value="TonB-dep_rcpt-like"/>
</dbReference>
<evidence type="ECO:0000259" key="11">
    <source>
        <dbReference type="Pfam" id="PF00593"/>
    </source>
</evidence>
<evidence type="ECO:0000313" key="14">
    <source>
        <dbReference type="Proteomes" id="UP000190027"/>
    </source>
</evidence>
<accession>A0A1T4WZ27</accession>
<gene>
    <name evidence="13" type="ORF">SAMN02745704_01510</name>
</gene>
<dbReference type="InterPro" id="IPR036942">
    <property type="entry name" value="Beta-barrel_TonB_sf"/>
</dbReference>
<dbReference type="Gene3D" id="2.170.130.10">
    <property type="entry name" value="TonB-dependent receptor, plug domain"/>
    <property type="match status" value="1"/>
</dbReference>
<dbReference type="InterPro" id="IPR000531">
    <property type="entry name" value="Beta-barrel_TonB"/>
</dbReference>
<evidence type="ECO:0000256" key="7">
    <source>
        <dbReference type="ARBA" id="ARBA00023237"/>
    </source>
</evidence>
<evidence type="ECO:0000256" key="9">
    <source>
        <dbReference type="RuleBase" id="RU003357"/>
    </source>
</evidence>
<evidence type="ECO:0000256" key="1">
    <source>
        <dbReference type="ARBA" id="ARBA00004571"/>
    </source>
</evidence>
<feature type="signal peptide" evidence="10">
    <location>
        <begin position="1"/>
        <end position="29"/>
    </location>
</feature>
<keyword evidence="3 8" id="KW-1134">Transmembrane beta strand</keyword>
<feature type="chain" id="PRO_5012798081" evidence="10">
    <location>
        <begin position="30"/>
        <end position="681"/>
    </location>
</feature>
<reference evidence="13 14" key="1">
    <citation type="submission" date="2017-02" db="EMBL/GenBank/DDBJ databases">
        <authorList>
            <person name="Peterson S.W."/>
        </authorList>
    </citation>
    <scope>NUCLEOTIDE SEQUENCE [LARGE SCALE GENOMIC DNA]</scope>
    <source>
        <strain evidence="13 14">DSM 16080</strain>
    </source>
</reference>
<feature type="domain" description="TonB-dependent receptor-like beta-barrel" evidence="11">
    <location>
        <begin position="213"/>
        <end position="649"/>
    </location>
</feature>
<keyword evidence="14" id="KW-1185">Reference proteome</keyword>
<name>A0A1T4WZ27_9BACT</name>
<dbReference type="GO" id="GO:0015344">
    <property type="term" value="F:siderophore uptake transmembrane transporter activity"/>
    <property type="evidence" value="ECO:0007669"/>
    <property type="project" value="TreeGrafter"/>
</dbReference>
<dbReference type="GO" id="GO:0044718">
    <property type="term" value="P:siderophore transmembrane transport"/>
    <property type="evidence" value="ECO:0007669"/>
    <property type="project" value="TreeGrafter"/>
</dbReference>
<keyword evidence="5 9" id="KW-0798">TonB box</keyword>
<dbReference type="RefSeq" id="WP_078717079.1">
    <property type="nucleotide sequence ID" value="NZ_FUYC01000005.1"/>
</dbReference>
<dbReference type="SUPFAM" id="SSF56935">
    <property type="entry name" value="Porins"/>
    <property type="match status" value="1"/>
</dbReference>
<feature type="domain" description="TonB-dependent receptor plug" evidence="12">
    <location>
        <begin position="58"/>
        <end position="161"/>
    </location>
</feature>
<keyword evidence="6 8" id="KW-0472">Membrane</keyword>
<evidence type="ECO:0000256" key="8">
    <source>
        <dbReference type="PROSITE-ProRule" id="PRU01360"/>
    </source>
</evidence>
<dbReference type="EMBL" id="FUYC01000005">
    <property type="protein sequence ID" value="SKA82128.1"/>
    <property type="molecule type" value="Genomic_DNA"/>
</dbReference>
<evidence type="ECO:0000313" key="13">
    <source>
        <dbReference type="EMBL" id="SKA82128.1"/>
    </source>
</evidence>
<comment type="subcellular location">
    <subcellularLocation>
        <location evidence="1 8">Cell outer membrane</location>
        <topology evidence="1 8">Multi-pass membrane protein</topology>
    </subcellularLocation>
</comment>
<keyword evidence="2 8" id="KW-0813">Transport</keyword>
<evidence type="ECO:0000256" key="4">
    <source>
        <dbReference type="ARBA" id="ARBA00022692"/>
    </source>
</evidence>
<evidence type="ECO:0000256" key="3">
    <source>
        <dbReference type="ARBA" id="ARBA00022452"/>
    </source>
</evidence>
<dbReference type="Pfam" id="PF00593">
    <property type="entry name" value="TonB_dep_Rec_b-barrel"/>
    <property type="match status" value="1"/>
</dbReference>
<dbReference type="PROSITE" id="PS52016">
    <property type="entry name" value="TONB_DEPENDENT_REC_3"/>
    <property type="match status" value="1"/>
</dbReference>
<dbReference type="CDD" id="cd01347">
    <property type="entry name" value="ligand_gated_channel"/>
    <property type="match status" value="1"/>
</dbReference>
<evidence type="ECO:0000256" key="6">
    <source>
        <dbReference type="ARBA" id="ARBA00023136"/>
    </source>
</evidence>
<proteinExistence type="inferred from homology"/>
<dbReference type="Proteomes" id="UP000190027">
    <property type="component" value="Unassembled WGS sequence"/>
</dbReference>
<protein>
    <submittedName>
        <fullName evidence="13">Hemoglobin/transferrin/lactoferrin receptor protein</fullName>
    </submittedName>
</protein>
<dbReference type="STRING" id="1121449.SAMN02745704_01510"/>
<sequence>MRMLGKAVALIPLLSVLLCPVTGAGAAYAAQEEADDVSKEQTLEPVVVTARGYAGAVSATPGGVGVVDRRELEETMPTGVGDALDRVPGVGVSTDSPWGADVVIRGLARDSVVVLIDGCRLNVTTDINGRLGLVNPDDVERVEVLKGPISTLYGTGSTGGVVNIVTRQGDYSETPQLGGEVAAGWASNPQGPDTYANLTYGDENVWFYASGGWREHDDSYSGGGDVIRNSGFTDLQGKIAAALAWNDRHETMVQYQFTEADEVGIPGTGTAALPDNADVTLEQNDRTFAQLRHRYQNPQGTLTESELKISYQLLTRDPRVDNFTGGPMRKVDPYAEHETIALNWRNVLDLGAHRLTAGVDAWNWYMTSKRARYTVAGAVLRDKPTPDTDMFSGGIFVEDDWTLDPDWVLNLGGRLDGVLIENDQTPNVAARTRRNMDWGAHAGLTWAFSPGWTATGLVAASYRTPNILELYKDINIGPGIRELGNAELRSEKSRYAELGLHYAGSRWSASAAAFLNMVDDLVTSELETAGVYRMANAAEARIHGLEGSVQWRFAPGWQAYADAAWTEGRNEDTGEWLRFVAPLSGLVGLRQDLDNGLWWALESRWAAEQHQVPDDALRTDSWAVFDARCGYGFETAGLHNDLTLAVTNLFDERYRNHLATSRGVELHAPGIGMKAEWRLRF</sequence>
<dbReference type="AlphaFoldDB" id="A0A1T4WZ27"/>
<dbReference type="PANTHER" id="PTHR30069">
    <property type="entry name" value="TONB-DEPENDENT OUTER MEMBRANE RECEPTOR"/>
    <property type="match status" value="1"/>
</dbReference>
<evidence type="ECO:0000256" key="10">
    <source>
        <dbReference type="SAM" id="SignalP"/>
    </source>
</evidence>
<keyword evidence="10" id="KW-0732">Signal</keyword>
<dbReference type="Gene3D" id="2.40.170.20">
    <property type="entry name" value="TonB-dependent receptor, beta-barrel domain"/>
    <property type="match status" value="1"/>
</dbReference>
<dbReference type="OrthoDB" id="9763670at2"/>
<keyword evidence="4 8" id="KW-0812">Transmembrane</keyword>
<dbReference type="GO" id="GO:0009279">
    <property type="term" value="C:cell outer membrane"/>
    <property type="evidence" value="ECO:0007669"/>
    <property type="project" value="UniProtKB-SubCell"/>
</dbReference>
<comment type="similarity">
    <text evidence="8 9">Belongs to the TonB-dependent receptor family.</text>
</comment>
<evidence type="ECO:0000256" key="5">
    <source>
        <dbReference type="ARBA" id="ARBA00023077"/>
    </source>
</evidence>
<dbReference type="InterPro" id="IPR012910">
    <property type="entry name" value="Plug_dom"/>
</dbReference>
<keyword evidence="13" id="KW-0675">Receptor</keyword>
<organism evidence="13 14">
    <name type="scientific">Paucidesulfovibrio gracilis DSM 16080</name>
    <dbReference type="NCBI Taxonomy" id="1121449"/>
    <lineage>
        <taxon>Bacteria</taxon>
        <taxon>Pseudomonadati</taxon>
        <taxon>Thermodesulfobacteriota</taxon>
        <taxon>Desulfovibrionia</taxon>
        <taxon>Desulfovibrionales</taxon>
        <taxon>Desulfovibrionaceae</taxon>
        <taxon>Paucidesulfovibrio</taxon>
    </lineage>
</organism>
<keyword evidence="7 8" id="KW-0998">Cell outer membrane</keyword>
<dbReference type="InterPro" id="IPR037066">
    <property type="entry name" value="Plug_dom_sf"/>
</dbReference>
<evidence type="ECO:0000259" key="12">
    <source>
        <dbReference type="Pfam" id="PF07715"/>
    </source>
</evidence>
<dbReference type="PANTHER" id="PTHR30069:SF40">
    <property type="entry name" value="TONB-DEPENDENT RECEPTOR NMB0964-RELATED"/>
    <property type="match status" value="1"/>
</dbReference>